<protein>
    <submittedName>
        <fullName evidence="6">Uncharacterized protein</fullName>
    </submittedName>
</protein>
<reference evidence="6" key="1">
    <citation type="submission" date="2024-02" db="EMBL/GenBank/DDBJ databases">
        <authorList>
            <consortium name="ELIXIR-Norway"/>
            <consortium name="Elixir Norway"/>
        </authorList>
    </citation>
    <scope>NUCLEOTIDE SEQUENCE</scope>
</reference>
<comment type="subcellular location">
    <subcellularLocation>
        <location evidence="1">Nucleus</location>
    </subcellularLocation>
</comment>
<dbReference type="PANTHER" id="PTHR21277">
    <property type="entry name" value="TRANSCRIPTIONAL ADAPTER 1"/>
    <property type="match status" value="1"/>
</dbReference>
<keyword evidence="7" id="KW-1185">Reference proteome</keyword>
<dbReference type="Proteomes" id="UP001497512">
    <property type="component" value="Chromosome 8"/>
</dbReference>
<keyword evidence="2" id="KW-0805">Transcription regulation</keyword>
<keyword evidence="3" id="KW-0804">Transcription</keyword>
<dbReference type="EMBL" id="OZ019900">
    <property type="protein sequence ID" value="CAK9235421.1"/>
    <property type="molecule type" value="Genomic_DNA"/>
</dbReference>
<feature type="compositionally biased region" description="Low complexity" evidence="5">
    <location>
        <begin position="197"/>
        <end position="207"/>
    </location>
</feature>
<feature type="region of interest" description="Disordered" evidence="5">
    <location>
        <begin position="224"/>
        <end position="254"/>
    </location>
</feature>
<name>A0ABP0V2S1_9BRYO</name>
<evidence type="ECO:0000256" key="5">
    <source>
        <dbReference type="SAM" id="MobiDB-lite"/>
    </source>
</evidence>
<dbReference type="PANTHER" id="PTHR21277:SF5">
    <property type="entry name" value="TRANSCRIPTIONAL ADAPTER 1"/>
    <property type="match status" value="1"/>
</dbReference>
<keyword evidence="4" id="KW-0539">Nucleus</keyword>
<gene>
    <name evidence="6" type="ORF">CSSPTR1EN2_LOCUS22708</name>
</gene>
<evidence type="ECO:0000256" key="2">
    <source>
        <dbReference type="ARBA" id="ARBA00023015"/>
    </source>
</evidence>
<dbReference type="InterPro" id="IPR024738">
    <property type="entry name" value="Hfi1/Tada1"/>
</dbReference>
<evidence type="ECO:0000256" key="1">
    <source>
        <dbReference type="ARBA" id="ARBA00004123"/>
    </source>
</evidence>
<evidence type="ECO:0000313" key="7">
    <source>
        <dbReference type="Proteomes" id="UP001497512"/>
    </source>
</evidence>
<dbReference type="Pfam" id="PF12767">
    <property type="entry name" value="SAGA-Tad1"/>
    <property type="match status" value="1"/>
</dbReference>
<evidence type="ECO:0000313" key="6">
    <source>
        <dbReference type="EMBL" id="CAK9235421.1"/>
    </source>
</evidence>
<feature type="compositionally biased region" description="Acidic residues" evidence="5">
    <location>
        <begin position="235"/>
        <end position="254"/>
    </location>
</feature>
<proteinExistence type="predicted"/>
<evidence type="ECO:0000256" key="3">
    <source>
        <dbReference type="ARBA" id="ARBA00023163"/>
    </source>
</evidence>
<feature type="compositionally biased region" description="Polar residues" evidence="5">
    <location>
        <begin position="186"/>
        <end position="196"/>
    </location>
</feature>
<evidence type="ECO:0000256" key="4">
    <source>
        <dbReference type="ARBA" id="ARBA00023242"/>
    </source>
</evidence>
<feature type="compositionally biased region" description="Basic residues" evidence="5">
    <location>
        <begin position="132"/>
        <end position="141"/>
    </location>
</feature>
<accession>A0ABP0V2S1</accession>
<organism evidence="6 7">
    <name type="scientific">Sphagnum troendelagicum</name>
    <dbReference type="NCBI Taxonomy" id="128251"/>
    <lineage>
        <taxon>Eukaryota</taxon>
        <taxon>Viridiplantae</taxon>
        <taxon>Streptophyta</taxon>
        <taxon>Embryophyta</taxon>
        <taxon>Bryophyta</taxon>
        <taxon>Sphagnophytina</taxon>
        <taxon>Sphagnopsida</taxon>
        <taxon>Sphagnales</taxon>
        <taxon>Sphagnaceae</taxon>
        <taxon>Sphagnum</taxon>
    </lineage>
</organism>
<feature type="region of interest" description="Disordered" evidence="5">
    <location>
        <begin position="132"/>
        <end position="207"/>
    </location>
</feature>
<sequence length="465" mass="51446">MAPMQHTARINLQEFKSKFYKLLGPAKESRYCGLLSSFLSYQLTKGELDRLVPSTIGKENLVLHNQFVHAIFTNAYCAEAPVRPSSINDISKPVKGIHRKPVTPSELSSLSLSPGLQPIRSNGEDGFIILSRKGRSGNHVHKAAERSSPLGNHRREAATLEGTPSEDDIHRSLEDANLDSPDLLRPSQQSNTVFEQSSLDDCLSSPPSKRPRYCDHHLYANSKSAGIEPTHVEMEQEEEMEEEEDEEDVEDEDEEQGIIWMSSYIQPPLGIPFCIPSLGSAGQAASVTLLPSPIKFTMLGDALDSDCLNASELPDTETMQQRIQQGAVFENGLQGVTIDCANVVNLALDLYLKALMKLTIELVQSKRSGSREKSGSSKENGGVGYLQKELKQEASLFPEQKHVSRIWPLNSTRVPADGTLAEGEEKGFRGITPLDFYVAMDLHHHLLGENFPINLERILLHVSPE</sequence>